<sequence>MSQALPDADTLYYIRNVDSNLYLKVISTGEVMLGPGKIPDSFNLWIFSQEGASNTFQIFNLTHRRPVTLEKAITKGKYLHLTPMSAANADEPWIIEESLQSNEPGAVTLFYTKFSGFLYSYTKSWPLVVTKENVGQDLVKTYWVLERFDGV</sequence>
<dbReference type="EMBL" id="MU157898">
    <property type="protein sequence ID" value="KAF9524496.1"/>
    <property type="molecule type" value="Genomic_DNA"/>
</dbReference>
<dbReference type="Proteomes" id="UP000807306">
    <property type="component" value="Unassembled WGS sequence"/>
</dbReference>
<name>A0A9P6E8I7_9AGAR</name>
<comment type="caution">
    <text evidence="1">The sequence shown here is derived from an EMBL/GenBank/DDBJ whole genome shotgun (WGS) entry which is preliminary data.</text>
</comment>
<reference evidence="1" key="1">
    <citation type="submission" date="2020-11" db="EMBL/GenBank/DDBJ databases">
        <authorList>
            <consortium name="DOE Joint Genome Institute"/>
            <person name="Ahrendt S."/>
            <person name="Riley R."/>
            <person name="Andreopoulos W."/>
            <person name="Labutti K."/>
            <person name="Pangilinan J."/>
            <person name="Ruiz-Duenas F.J."/>
            <person name="Barrasa J.M."/>
            <person name="Sanchez-Garcia M."/>
            <person name="Camarero S."/>
            <person name="Miyauchi S."/>
            <person name="Serrano A."/>
            <person name="Linde D."/>
            <person name="Babiker R."/>
            <person name="Drula E."/>
            <person name="Ayuso-Fernandez I."/>
            <person name="Pacheco R."/>
            <person name="Padilla G."/>
            <person name="Ferreira P."/>
            <person name="Barriuso J."/>
            <person name="Kellner H."/>
            <person name="Castanera R."/>
            <person name="Alfaro M."/>
            <person name="Ramirez L."/>
            <person name="Pisabarro A.G."/>
            <person name="Kuo A."/>
            <person name="Tritt A."/>
            <person name="Lipzen A."/>
            <person name="He G."/>
            <person name="Yan M."/>
            <person name="Ng V."/>
            <person name="Cullen D."/>
            <person name="Martin F."/>
            <person name="Rosso M.-N."/>
            <person name="Henrissat B."/>
            <person name="Hibbett D."/>
            <person name="Martinez A.T."/>
            <person name="Grigoriev I.V."/>
        </authorList>
    </citation>
    <scope>NUCLEOTIDE SEQUENCE</scope>
    <source>
        <strain evidence="1">CBS 506.95</strain>
    </source>
</reference>
<evidence type="ECO:0000313" key="2">
    <source>
        <dbReference type="Proteomes" id="UP000807306"/>
    </source>
</evidence>
<keyword evidence="2" id="KW-1185">Reference proteome</keyword>
<evidence type="ECO:0000313" key="1">
    <source>
        <dbReference type="EMBL" id="KAF9524496.1"/>
    </source>
</evidence>
<organism evidence="1 2">
    <name type="scientific">Crepidotus variabilis</name>
    <dbReference type="NCBI Taxonomy" id="179855"/>
    <lineage>
        <taxon>Eukaryota</taxon>
        <taxon>Fungi</taxon>
        <taxon>Dikarya</taxon>
        <taxon>Basidiomycota</taxon>
        <taxon>Agaricomycotina</taxon>
        <taxon>Agaricomycetes</taxon>
        <taxon>Agaricomycetidae</taxon>
        <taxon>Agaricales</taxon>
        <taxon>Agaricineae</taxon>
        <taxon>Crepidotaceae</taxon>
        <taxon>Crepidotus</taxon>
    </lineage>
</organism>
<gene>
    <name evidence="1" type="ORF">CPB83DRAFT_909921</name>
</gene>
<dbReference type="InterPro" id="IPR035992">
    <property type="entry name" value="Ricin_B-like_lectins"/>
</dbReference>
<proteinExistence type="predicted"/>
<dbReference type="AlphaFoldDB" id="A0A9P6E8I7"/>
<protein>
    <submittedName>
        <fullName evidence="1">Uncharacterized protein</fullName>
    </submittedName>
</protein>
<accession>A0A9P6E8I7</accession>
<dbReference type="SUPFAM" id="SSF50370">
    <property type="entry name" value="Ricin B-like lectins"/>
    <property type="match status" value="1"/>
</dbReference>